<dbReference type="EMBL" id="JBHFFA010000004">
    <property type="protein sequence ID" value="KAL2629445.1"/>
    <property type="molecule type" value="Genomic_DNA"/>
</dbReference>
<gene>
    <name evidence="1" type="ORF">R1flu_014131</name>
</gene>
<reference evidence="1 2" key="1">
    <citation type="submission" date="2024-09" db="EMBL/GenBank/DDBJ databases">
        <title>Chromosome-scale assembly of Riccia fluitans.</title>
        <authorList>
            <person name="Paukszto L."/>
            <person name="Sawicki J."/>
            <person name="Karawczyk K."/>
            <person name="Piernik-Szablinska J."/>
            <person name="Szczecinska M."/>
            <person name="Mazdziarz M."/>
        </authorList>
    </citation>
    <scope>NUCLEOTIDE SEQUENCE [LARGE SCALE GENOMIC DNA]</scope>
    <source>
        <strain evidence="1">Rf_01</strain>
        <tissue evidence="1">Aerial parts of the thallus</tissue>
    </source>
</reference>
<name>A0ABD1YFK8_9MARC</name>
<organism evidence="1 2">
    <name type="scientific">Riccia fluitans</name>
    <dbReference type="NCBI Taxonomy" id="41844"/>
    <lineage>
        <taxon>Eukaryota</taxon>
        <taxon>Viridiplantae</taxon>
        <taxon>Streptophyta</taxon>
        <taxon>Embryophyta</taxon>
        <taxon>Marchantiophyta</taxon>
        <taxon>Marchantiopsida</taxon>
        <taxon>Marchantiidae</taxon>
        <taxon>Marchantiales</taxon>
        <taxon>Ricciaceae</taxon>
        <taxon>Riccia</taxon>
    </lineage>
</organism>
<sequence length="165" mass="17930">MCPIGDSAAAQVLPFGSAYWGLIHIPQILEAELIGTAPTLHRYKPCFSCGVPLPPRPSVAFCGSPQQMAEAADEISQGKYACLLGLNSPALYLQPASCNDVFVRAQLLSKDSFWCCARVMIQVEWGRLLRRASCLAADASWSLPACLNYPARSPRWHAATSTFID</sequence>
<dbReference type="AlphaFoldDB" id="A0ABD1YFK8"/>
<keyword evidence="2" id="KW-1185">Reference proteome</keyword>
<dbReference type="Proteomes" id="UP001605036">
    <property type="component" value="Unassembled WGS sequence"/>
</dbReference>
<evidence type="ECO:0000313" key="1">
    <source>
        <dbReference type="EMBL" id="KAL2629445.1"/>
    </source>
</evidence>
<comment type="caution">
    <text evidence="1">The sequence shown here is derived from an EMBL/GenBank/DDBJ whole genome shotgun (WGS) entry which is preliminary data.</text>
</comment>
<evidence type="ECO:0000313" key="2">
    <source>
        <dbReference type="Proteomes" id="UP001605036"/>
    </source>
</evidence>
<accession>A0ABD1YFK8</accession>
<proteinExistence type="predicted"/>
<protein>
    <submittedName>
        <fullName evidence="1">Uncharacterized protein</fullName>
    </submittedName>
</protein>